<comment type="caution">
    <text evidence="2">The sequence shown here is derived from an EMBL/GenBank/DDBJ whole genome shotgun (WGS) entry which is preliminary data.</text>
</comment>
<accession>B0PAR8</accession>
<dbReference type="EMBL" id="ABGD02000014">
    <property type="protein sequence ID" value="EDS11248.1"/>
    <property type="molecule type" value="Genomic_DNA"/>
</dbReference>
<evidence type="ECO:0000256" key="1">
    <source>
        <dbReference type="SAM" id="MobiDB-lite"/>
    </source>
</evidence>
<reference evidence="2" key="2">
    <citation type="submission" date="2013-09" db="EMBL/GenBank/DDBJ databases">
        <title>Draft genome sequence of Anaerotruncus colihominis(DSM 17241).</title>
        <authorList>
            <person name="Sudarsanam P."/>
            <person name="Ley R."/>
            <person name="Guruge J."/>
            <person name="Turnbaugh P.J."/>
            <person name="Mahowald M."/>
            <person name="Liep D."/>
            <person name="Gordon J."/>
        </authorList>
    </citation>
    <scope>NUCLEOTIDE SEQUENCE</scope>
    <source>
        <strain evidence="2">DSM 17241</strain>
    </source>
</reference>
<name>B0PAR8_9FIRM</name>
<gene>
    <name evidence="2" type="ORF">ANACOL_01868</name>
</gene>
<organism evidence="2 3">
    <name type="scientific">Anaerotruncus colihominis DSM 17241</name>
    <dbReference type="NCBI Taxonomy" id="445972"/>
    <lineage>
        <taxon>Bacteria</taxon>
        <taxon>Bacillati</taxon>
        <taxon>Bacillota</taxon>
        <taxon>Clostridia</taxon>
        <taxon>Eubacteriales</taxon>
        <taxon>Oscillospiraceae</taxon>
        <taxon>Anaerotruncus</taxon>
    </lineage>
</organism>
<dbReference type="RefSeq" id="WP_006875163.1">
    <property type="nucleotide sequence ID" value="NZ_DS544183.1"/>
</dbReference>
<feature type="region of interest" description="Disordered" evidence="1">
    <location>
        <begin position="1"/>
        <end position="22"/>
    </location>
</feature>
<reference evidence="2" key="1">
    <citation type="submission" date="2007-11" db="EMBL/GenBank/DDBJ databases">
        <authorList>
            <person name="Fulton L."/>
            <person name="Clifton S."/>
            <person name="Fulton B."/>
            <person name="Xu J."/>
            <person name="Minx P."/>
            <person name="Pepin K.H."/>
            <person name="Johnson M."/>
            <person name="Thiruvilangam P."/>
            <person name="Bhonagiri V."/>
            <person name="Nash W.E."/>
            <person name="Mardis E.R."/>
            <person name="Wilson R.K."/>
        </authorList>
    </citation>
    <scope>NUCLEOTIDE SEQUENCE [LARGE SCALE GENOMIC DNA]</scope>
    <source>
        <strain evidence="2">DSM 17241</strain>
    </source>
</reference>
<sequence length="270" mass="28678">MAELNLGRVVGQDGERGEPGKSAYAYAQEAGFVGTEQEFSSNLAGINEKANKAPDAVEGNIAILDAEGNPTDSGKNLDEVGGKVPIVSSPPSDDKITFWLNTETPVEDIPAIDPPGAAEKALEDAKKYTNEYAPAKPQAVQGNLLIAGENGKLEDSGIAREQVSALFQSEPLIFLNGWEDNGGSKIAFTENLITLYIRARGTQLEFNTVIARSPQIPIKQVVFTGIVSSLDSLEKSPLILVLELNGNIRVGASGRPNEASDLWVSSTAIQ</sequence>
<dbReference type="HOGENOM" id="CLU_1029119_0_0_9"/>
<keyword evidence="3" id="KW-1185">Reference proteome</keyword>
<evidence type="ECO:0000313" key="3">
    <source>
        <dbReference type="Proteomes" id="UP000003803"/>
    </source>
</evidence>
<dbReference type="AlphaFoldDB" id="B0PAR8"/>
<protein>
    <submittedName>
        <fullName evidence="2">Uncharacterized protein</fullName>
    </submittedName>
</protein>
<evidence type="ECO:0000313" key="2">
    <source>
        <dbReference type="EMBL" id="EDS11248.1"/>
    </source>
</evidence>
<proteinExistence type="predicted"/>
<dbReference type="Proteomes" id="UP000003803">
    <property type="component" value="Unassembled WGS sequence"/>
</dbReference>